<dbReference type="EMBL" id="JBGMDY010000005">
    <property type="protein sequence ID" value="KAL2334636.1"/>
    <property type="molecule type" value="Genomic_DNA"/>
</dbReference>
<dbReference type="InterPro" id="IPR044861">
    <property type="entry name" value="IPNS-like_FE2OG_OXY"/>
</dbReference>
<dbReference type="Pfam" id="PF14226">
    <property type="entry name" value="DIOX_N"/>
    <property type="match status" value="1"/>
</dbReference>
<dbReference type="GO" id="GO:0046872">
    <property type="term" value="F:metal ion binding"/>
    <property type="evidence" value="ECO:0007669"/>
    <property type="project" value="UniProtKB-KW"/>
</dbReference>
<dbReference type="FunFam" id="2.60.120.330:FF:000005">
    <property type="entry name" value="1-aminocyclopropane-1-carboxylate oxidase homolog 1"/>
    <property type="match status" value="1"/>
</dbReference>
<dbReference type="Proteomes" id="UP001603857">
    <property type="component" value="Unassembled WGS sequence"/>
</dbReference>
<comment type="cofactor">
    <cofactor evidence="1">
        <name>Fe cation</name>
        <dbReference type="ChEBI" id="CHEBI:24875"/>
    </cofactor>
</comment>
<keyword evidence="9" id="KW-1185">Reference proteome</keyword>
<evidence type="ECO:0000256" key="6">
    <source>
        <dbReference type="RuleBase" id="RU003682"/>
    </source>
</evidence>
<gene>
    <name evidence="8" type="ORF">Fmac_015849</name>
</gene>
<dbReference type="AlphaFoldDB" id="A0ABD1MFW4"/>
<keyword evidence="5 6" id="KW-0408">Iron</keyword>
<protein>
    <recommendedName>
        <fullName evidence="7">Fe2OG dioxygenase domain-containing protein</fullName>
    </recommendedName>
</protein>
<accession>A0ABD1MFW4</accession>
<evidence type="ECO:0000256" key="5">
    <source>
        <dbReference type="ARBA" id="ARBA00023004"/>
    </source>
</evidence>
<dbReference type="PANTHER" id="PTHR10209">
    <property type="entry name" value="OXIDOREDUCTASE, 2OG-FE II OXYGENASE FAMILY PROTEIN"/>
    <property type="match status" value="1"/>
</dbReference>
<reference evidence="8 9" key="1">
    <citation type="submission" date="2024-08" db="EMBL/GenBank/DDBJ databases">
        <title>Insights into the chromosomal genome structure of Flemingia macrophylla.</title>
        <authorList>
            <person name="Ding Y."/>
            <person name="Zhao Y."/>
            <person name="Bi W."/>
            <person name="Wu M."/>
            <person name="Zhao G."/>
            <person name="Gong Y."/>
            <person name="Li W."/>
            <person name="Zhang P."/>
        </authorList>
    </citation>
    <scope>NUCLEOTIDE SEQUENCE [LARGE SCALE GENOMIC DNA]</scope>
    <source>
        <strain evidence="8">DYQJB</strain>
        <tissue evidence="8">Leaf</tissue>
    </source>
</reference>
<dbReference type="Gene3D" id="2.60.120.330">
    <property type="entry name" value="B-lactam Antibiotic, Isopenicillin N Synthase, Chain"/>
    <property type="match status" value="1"/>
</dbReference>
<organism evidence="8 9">
    <name type="scientific">Flemingia macrophylla</name>
    <dbReference type="NCBI Taxonomy" id="520843"/>
    <lineage>
        <taxon>Eukaryota</taxon>
        <taxon>Viridiplantae</taxon>
        <taxon>Streptophyta</taxon>
        <taxon>Embryophyta</taxon>
        <taxon>Tracheophyta</taxon>
        <taxon>Spermatophyta</taxon>
        <taxon>Magnoliopsida</taxon>
        <taxon>eudicotyledons</taxon>
        <taxon>Gunneridae</taxon>
        <taxon>Pentapetalae</taxon>
        <taxon>rosids</taxon>
        <taxon>fabids</taxon>
        <taxon>Fabales</taxon>
        <taxon>Fabaceae</taxon>
        <taxon>Papilionoideae</taxon>
        <taxon>50 kb inversion clade</taxon>
        <taxon>NPAAA clade</taxon>
        <taxon>indigoferoid/millettioid clade</taxon>
        <taxon>Phaseoleae</taxon>
        <taxon>Flemingia</taxon>
    </lineage>
</organism>
<evidence type="ECO:0000259" key="7">
    <source>
        <dbReference type="PROSITE" id="PS51471"/>
    </source>
</evidence>
<keyword evidence="4 6" id="KW-0560">Oxidoreductase</keyword>
<proteinExistence type="inferred from homology"/>
<dbReference type="InterPro" id="IPR026992">
    <property type="entry name" value="DIOX_N"/>
</dbReference>
<evidence type="ECO:0000256" key="2">
    <source>
        <dbReference type="ARBA" id="ARBA00008056"/>
    </source>
</evidence>
<dbReference type="Pfam" id="PF03171">
    <property type="entry name" value="2OG-FeII_Oxy"/>
    <property type="match status" value="1"/>
</dbReference>
<dbReference type="InterPro" id="IPR027443">
    <property type="entry name" value="IPNS-like_sf"/>
</dbReference>
<dbReference type="PROSITE" id="PS51471">
    <property type="entry name" value="FE2OG_OXY"/>
    <property type="match status" value="1"/>
</dbReference>
<comment type="caution">
    <text evidence="8">The sequence shown here is derived from an EMBL/GenBank/DDBJ whole genome shotgun (WGS) entry which is preliminary data.</text>
</comment>
<evidence type="ECO:0000256" key="3">
    <source>
        <dbReference type="ARBA" id="ARBA00022723"/>
    </source>
</evidence>
<comment type="similarity">
    <text evidence="2 6">Belongs to the iron/ascorbate-dependent oxidoreductase family.</text>
</comment>
<name>A0ABD1MFW4_9FABA</name>
<sequence length="365" mass="41123">MASESVSDRKAEVQAFEDSKTGVKGVLDSGVTKIPPMFHIKLDATPTLPTDSNFSTSQFPIIDLLDINNNSAQRVEVVDQIKSASQKWGFFQVINHGIPVEVLDEMISGIRRFHEQDAEARKPFYSRDSSKKVRYFSNGRLFRDMAGTWRDTLVFSVNPDPPNPQEVPAVCRDIVTEYSKQVKALGITIFELLSEALGLDPSYLKEMDCAEALHVMGQYYPECPEPELTLGISKHTDCTFITILLQDQIGGLQVLHENHWVNVPPVHGALFVNIGDILRLMTNDKFTSVYHRVSLKNIGPRVSVVTFFLNYTLSECTSKTYGPIKELLSEENPPIYRDNITMKEILTHYYAKGVDGNSYLLSLRL</sequence>
<dbReference type="GO" id="GO:0051213">
    <property type="term" value="F:dioxygenase activity"/>
    <property type="evidence" value="ECO:0007669"/>
    <property type="project" value="UniProtKB-ARBA"/>
</dbReference>
<dbReference type="PANTHER" id="PTHR10209:SF695">
    <property type="entry name" value="2-OXOGLUTARATE-DEPENDENT DIOXYGENASE"/>
    <property type="match status" value="1"/>
</dbReference>
<evidence type="ECO:0000256" key="1">
    <source>
        <dbReference type="ARBA" id="ARBA00001962"/>
    </source>
</evidence>
<keyword evidence="3 6" id="KW-0479">Metal-binding</keyword>
<evidence type="ECO:0000313" key="9">
    <source>
        <dbReference type="Proteomes" id="UP001603857"/>
    </source>
</evidence>
<evidence type="ECO:0000256" key="4">
    <source>
        <dbReference type="ARBA" id="ARBA00023002"/>
    </source>
</evidence>
<evidence type="ECO:0000313" key="8">
    <source>
        <dbReference type="EMBL" id="KAL2334636.1"/>
    </source>
</evidence>
<dbReference type="InterPro" id="IPR005123">
    <property type="entry name" value="Oxoglu/Fe-dep_dioxygenase_dom"/>
</dbReference>
<dbReference type="SUPFAM" id="SSF51197">
    <property type="entry name" value="Clavaminate synthase-like"/>
    <property type="match status" value="1"/>
</dbReference>
<feature type="domain" description="Fe2OG dioxygenase" evidence="7">
    <location>
        <begin position="211"/>
        <end position="311"/>
    </location>
</feature>